<sequence>MSAYYFRFLITSGWEYAYFTIFVDLIFIGLAQGSSINIGKMDCGPFFCPNVEMVAVTVPPEGHNDSSTSQETSLDYCCYTIPSEGTVDMSMPYCCDYEEYSENSYTMAGLGPTSSSWRRLEWPTLCLSFAVASSLNGDLSGVVERSTCNNRESTRSEKLHRVFFLKV</sequence>
<dbReference type="Proteomes" id="UP000186922">
    <property type="component" value="Unassembled WGS sequence"/>
</dbReference>
<evidence type="ECO:0000313" key="1">
    <source>
        <dbReference type="EMBL" id="GAU87869.1"/>
    </source>
</evidence>
<accession>A0A1D1UDJ9</accession>
<dbReference type="EMBL" id="BDGG01000001">
    <property type="protein sequence ID" value="GAU87869.1"/>
    <property type="molecule type" value="Genomic_DNA"/>
</dbReference>
<dbReference type="AlphaFoldDB" id="A0A1D1UDJ9"/>
<gene>
    <name evidence="1" type="primary">RvY_00661</name>
    <name evidence="1" type="synonym">RvY_00661.1</name>
    <name evidence="1" type="ORF">RvY_00661-1</name>
</gene>
<name>A0A1D1UDJ9_RAMVA</name>
<organism evidence="1 2">
    <name type="scientific">Ramazzottius varieornatus</name>
    <name type="common">Water bear</name>
    <name type="synonym">Tardigrade</name>
    <dbReference type="NCBI Taxonomy" id="947166"/>
    <lineage>
        <taxon>Eukaryota</taxon>
        <taxon>Metazoa</taxon>
        <taxon>Ecdysozoa</taxon>
        <taxon>Tardigrada</taxon>
        <taxon>Eutardigrada</taxon>
        <taxon>Parachela</taxon>
        <taxon>Hypsibioidea</taxon>
        <taxon>Ramazzottiidae</taxon>
        <taxon>Ramazzottius</taxon>
    </lineage>
</organism>
<comment type="caution">
    <text evidence="1">The sequence shown here is derived from an EMBL/GenBank/DDBJ whole genome shotgun (WGS) entry which is preliminary data.</text>
</comment>
<evidence type="ECO:0000313" key="2">
    <source>
        <dbReference type="Proteomes" id="UP000186922"/>
    </source>
</evidence>
<reference evidence="1 2" key="1">
    <citation type="journal article" date="2016" name="Nat. Commun.">
        <title>Extremotolerant tardigrade genome and improved radiotolerance of human cultured cells by tardigrade-unique protein.</title>
        <authorList>
            <person name="Hashimoto T."/>
            <person name="Horikawa D.D."/>
            <person name="Saito Y."/>
            <person name="Kuwahara H."/>
            <person name="Kozuka-Hata H."/>
            <person name="Shin-I T."/>
            <person name="Minakuchi Y."/>
            <person name="Ohishi K."/>
            <person name="Motoyama A."/>
            <person name="Aizu T."/>
            <person name="Enomoto A."/>
            <person name="Kondo K."/>
            <person name="Tanaka S."/>
            <person name="Hara Y."/>
            <person name="Koshikawa S."/>
            <person name="Sagara H."/>
            <person name="Miura T."/>
            <person name="Yokobori S."/>
            <person name="Miyagawa K."/>
            <person name="Suzuki Y."/>
            <person name="Kubo T."/>
            <person name="Oyama M."/>
            <person name="Kohara Y."/>
            <person name="Fujiyama A."/>
            <person name="Arakawa K."/>
            <person name="Katayama T."/>
            <person name="Toyoda A."/>
            <person name="Kunieda T."/>
        </authorList>
    </citation>
    <scope>NUCLEOTIDE SEQUENCE [LARGE SCALE GENOMIC DNA]</scope>
    <source>
        <strain evidence="1 2">YOKOZUNA-1</strain>
    </source>
</reference>
<proteinExistence type="predicted"/>
<keyword evidence="2" id="KW-1185">Reference proteome</keyword>
<protein>
    <submittedName>
        <fullName evidence="1">Uncharacterized protein</fullName>
    </submittedName>
</protein>